<dbReference type="EMBL" id="MU273603">
    <property type="protein sequence ID" value="KAI0030853.1"/>
    <property type="molecule type" value="Genomic_DNA"/>
</dbReference>
<evidence type="ECO:0000313" key="2">
    <source>
        <dbReference type="Proteomes" id="UP000814128"/>
    </source>
</evidence>
<protein>
    <submittedName>
        <fullName evidence="1">Cytochrome P450 monooxygenase pc-3</fullName>
    </submittedName>
</protein>
<comment type="caution">
    <text evidence="1">The sequence shown here is derived from an EMBL/GenBank/DDBJ whole genome shotgun (WGS) entry which is preliminary data.</text>
</comment>
<reference evidence="1" key="1">
    <citation type="submission" date="2021-02" db="EMBL/GenBank/DDBJ databases">
        <authorList>
            <consortium name="DOE Joint Genome Institute"/>
            <person name="Ahrendt S."/>
            <person name="Looney B.P."/>
            <person name="Miyauchi S."/>
            <person name="Morin E."/>
            <person name="Drula E."/>
            <person name="Courty P.E."/>
            <person name="Chicoki N."/>
            <person name="Fauchery L."/>
            <person name="Kohler A."/>
            <person name="Kuo A."/>
            <person name="Labutti K."/>
            <person name="Pangilinan J."/>
            <person name="Lipzen A."/>
            <person name="Riley R."/>
            <person name="Andreopoulos W."/>
            <person name="He G."/>
            <person name="Johnson J."/>
            <person name="Barry K.W."/>
            <person name="Grigoriev I.V."/>
            <person name="Nagy L."/>
            <person name="Hibbett D."/>
            <person name="Henrissat B."/>
            <person name="Matheny P.B."/>
            <person name="Labbe J."/>
            <person name="Martin F."/>
        </authorList>
    </citation>
    <scope>NUCLEOTIDE SEQUENCE</scope>
    <source>
        <strain evidence="1">EC-137</strain>
    </source>
</reference>
<sequence length="611" mass="67693">MVEVPPGVAFIATKALKLSIPVVAVHFILTSICVYLDRPVLSFPAFLALVSILALPGVAVTRRVKNFHNNRKAAARGEILPPAVRDPWPFNIGFLVKTIKAFQSGYVGSAQTGFGPLVSGSARNASVLPTCAQTYFTTEPSHIKAILATRFDDWEKGAIFHGQMKSVLGVGVFNSDGDMWRFHRAMTRPFFNKERISDFDIFDEHALDAIAQAKQRLAAGYPVDFQDMCSRISLDSATAFLFNNDVHSLSAGLIYPPGTPEAANSDRAHQSIAFAHAFSDCQRQVAFRTFLGEVWPLSEMTVDVTKPNMKIVNNFIEPLVAKALREKKLATTSGKTAGADNGEREHLCLLDLLVGETDGVPIIHPERLMLIGAVLQTLNIMIAGRDTIAAALAFGAYMLAENPHVLKRLRQEILEVVGPVRRPTYDDIKGMKYMRAFINETLRLYPPVPFDVRSAVRDTTFPPSIPSGTPYFVPKGTECIYSVFLMHRRTELWGPDALVFDPDRFIDERVHKYLTPNPFIFLPFNAGPRICLGQQFAYNEISFTLVRLLQTFDSISLARDAQPPDSIPPVSWAKAEGRQAIEKIVPKQHITMYCDGGLWVRMGEASAAEVV</sequence>
<proteinExistence type="predicted"/>
<organism evidence="1 2">
    <name type="scientific">Vararia minispora EC-137</name>
    <dbReference type="NCBI Taxonomy" id="1314806"/>
    <lineage>
        <taxon>Eukaryota</taxon>
        <taxon>Fungi</taxon>
        <taxon>Dikarya</taxon>
        <taxon>Basidiomycota</taxon>
        <taxon>Agaricomycotina</taxon>
        <taxon>Agaricomycetes</taxon>
        <taxon>Russulales</taxon>
        <taxon>Lachnocladiaceae</taxon>
        <taxon>Vararia</taxon>
    </lineage>
</organism>
<keyword evidence="1" id="KW-0560">Oxidoreductase</keyword>
<keyword evidence="2" id="KW-1185">Reference proteome</keyword>
<name>A0ACB8QG84_9AGAM</name>
<evidence type="ECO:0000313" key="1">
    <source>
        <dbReference type="EMBL" id="KAI0030853.1"/>
    </source>
</evidence>
<reference evidence="1" key="2">
    <citation type="journal article" date="2022" name="New Phytol.">
        <title>Evolutionary transition to the ectomycorrhizal habit in the genomes of a hyperdiverse lineage of mushroom-forming fungi.</title>
        <authorList>
            <person name="Looney B."/>
            <person name="Miyauchi S."/>
            <person name="Morin E."/>
            <person name="Drula E."/>
            <person name="Courty P.E."/>
            <person name="Kohler A."/>
            <person name="Kuo A."/>
            <person name="LaButti K."/>
            <person name="Pangilinan J."/>
            <person name="Lipzen A."/>
            <person name="Riley R."/>
            <person name="Andreopoulos W."/>
            <person name="He G."/>
            <person name="Johnson J."/>
            <person name="Nolan M."/>
            <person name="Tritt A."/>
            <person name="Barry K.W."/>
            <person name="Grigoriev I.V."/>
            <person name="Nagy L.G."/>
            <person name="Hibbett D."/>
            <person name="Henrissat B."/>
            <person name="Matheny P.B."/>
            <person name="Labbe J."/>
            <person name="Martin F.M."/>
        </authorList>
    </citation>
    <scope>NUCLEOTIDE SEQUENCE</scope>
    <source>
        <strain evidence="1">EC-137</strain>
    </source>
</reference>
<accession>A0ACB8QG84</accession>
<gene>
    <name evidence="1" type="ORF">K488DRAFT_53337</name>
</gene>
<dbReference type="Proteomes" id="UP000814128">
    <property type="component" value="Unassembled WGS sequence"/>
</dbReference>
<keyword evidence="1" id="KW-0503">Monooxygenase</keyword>